<feature type="domain" description="DRBM" evidence="4">
    <location>
        <begin position="291"/>
        <end position="358"/>
    </location>
</feature>
<feature type="domain" description="A to I editase" evidence="5">
    <location>
        <begin position="668"/>
        <end position="902"/>
    </location>
</feature>
<dbReference type="InterPro" id="IPR035979">
    <property type="entry name" value="RBD_domain_sf"/>
</dbReference>
<name>A0A1I8IU31_9PLAT</name>
<feature type="domain" description="RRM" evidence="3">
    <location>
        <begin position="1"/>
        <end position="56"/>
    </location>
</feature>
<proteinExistence type="predicted"/>
<evidence type="ECO:0000313" key="7">
    <source>
        <dbReference type="WBParaSite" id="maker-uti_cns_0016525-snap-gene-0.3-mRNA-1"/>
    </source>
</evidence>
<dbReference type="PANTHER" id="PTHR10910:SF62">
    <property type="entry name" value="AT07585P-RELATED"/>
    <property type="match status" value="1"/>
</dbReference>
<feature type="compositionally biased region" description="Polar residues" evidence="2">
    <location>
        <begin position="273"/>
        <end position="287"/>
    </location>
</feature>
<dbReference type="GO" id="GO:0008251">
    <property type="term" value="F:tRNA-specific adenosine deaminase activity"/>
    <property type="evidence" value="ECO:0007669"/>
    <property type="project" value="TreeGrafter"/>
</dbReference>
<reference evidence="7" key="1">
    <citation type="submission" date="2016-11" db="UniProtKB">
        <authorList>
            <consortium name="WormBaseParasite"/>
        </authorList>
    </citation>
    <scope>IDENTIFICATION</scope>
</reference>
<dbReference type="SMART" id="SM00552">
    <property type="entry name" value="ADEAMc"/>
    <property type="match status" value="1"/>
</dbReference>
<dbReference type="Gene3D" id="3.30.160.20">
    <property type="match status" value="2"/>
</dbReference>
<feature type="compositionally biased region" description="Low complexity" evidence="2">
    <location>
        <begin position="262"/>
        <end position="271"/>
    </location>
</feature>
<dbReference type="WBParaSite" id="maker-uti_cns_0016525-snap-gene-0.3-mRNA-1">
    <property type="protein sequence ID" value="maker-uti_cns_0016525-snap-gene-0.3-mRNA-1"/>
    <property type="gene ID" value="maker-uti_cns_0016525-snap-gene-0.3"/>
</dbReference>
<dbReference type="Pfam" id="PF00076">
    <property type="entry name" value="RRM_1"/>
    <property type="match status" value="1"/>
</dbReference>
<feature type="region of interest" description="Disordered" evidence="2">
    <location>
        <begin position="228"/>
        <end position="287"/>
    </location>
</feature>
<dbReference type="GO" id="GO:0005737">
    <property type="term" value="C:cytoplasm"/>
    <property type="evidence" value="ECO:0007669"/>
    <property type="project" value="TreeGrafter"/>
</dbReference>
<dbReference type="Proteomes" id="UP000095280">
    <property type="component" value="Unplaced"/>
</dbReference>
<dbReference type="SMART" id="SM00358">
    <property type="entry name" value="DSRM"/>
    <property type="match status" value="2"/>
</dbReference>
<evidence type="ECO:0000259" key="3">
    <source>
        <dbReference type="PROSITE" id="PS50102"/>
    </source>
</evidence>
<feature type="compositionally biased region" description="Polar residues" evidence="2">
    <location>
        <begin position="1090"/>
        <end position="1100"/>
    </location>
</feature>
<sequence length="1562" mass="169553">VREAFGSHGPLEKVKRMKDYAFVHFEEREHALKAMEALNGHEGLGKGLLEVSLARPVSDKVKQKREQRKMEHHTHRWGGGAPAVGAAAFDGGAAGGFYNSRGVGAAPFRSGGRGGRWGGGGGWSGGWGAANSAWGGGFSGGYWGGARAPAVGSFRGGGAPRYGAAAVGGAVYGASGFGGGGGFRGGRGGGGGGGFYNRPFSNNGGAQGGWRGRGGAVGGFGGGGGGGFRGGGGGGFGRGMKRKAQDGGPGGGDFKRERREQQQQSRAADQDWTSDVTGNCSETAMSDSGFTVKTPVTQLNELRQGQVAYVLISQSGPPHCPVFEMACRVDGREFRANGHSKQEAKQEAARLAVAALLNSASAPAAPLPHGLPPAPRGQLQMRSRLAHLQPRSRLSFLAALPTPPASQQQQKGLPSASELATKNPVSIINELRPNGVTFHLVDTKEAPGRTPRFVMQCVVDGYAYTAEANNKKVAKMRSAQVALREAFHLMSTYSGSGDSASPCQAPAATPTEQSFADSVQRLVRDQFEQLASGLSERLARRKVLAGIVMSRGPDLDPSADLTVVCVTTGPSASPASTWTPAVPASSTVTPRFSAGDACCNFFITSWPPPSRATPNQFFNWRPTVPSFGVPAPVHQHFALRRRPSLRAHGPRRRGGDASGDATEAANEDEHPTRASRGLLRTKIECGEGTIPVPATLVAQTWDGILGRANGCSQCPARTRWPPAGVPSLDCDWLVVQPVALPARALIGRLQRPAPGLPVAEPALLGVTERDPRQARAAPDCSLNWYCLDGVQPELVNSSTGRLVPETVTDASDNASRLSKRALFANYARLVHLLRRQHQAQSRRPQQQLRLPPVPKTGSSGITYREAKEACTEYRSAKSAMIGFLRQNGKGLWAAKPWELQEFTFSRCRGLTAPGLSRAHRAAVHSLESHKIVIALRAAAAAAAILAAPLHAVVAGWWLVRAQRVGQPLVPRLAQVDHRQGDLLTVSDAPAAETRQDLTESATEILGQEVVDDRIDARAHVAEDQAALRYGQGNRTLARSTKWNGSQQARKEATRVTTRIVTFRLRLRAGFRPAKDPQPVQHAAGEVADEQQGNDVAQQGPANEQRQLQPFVDDFVAADLLTAGSLLLVPIERHGNEKGGGRLHVEVLHEVHQAAAEVAKRPVGVEDVDDGVHGHAEQEEQHVGHGQVQDVRVHGRPAIVLSANADQQHQAVPDEADQKDKQVADDRENPLAESRILHSLNFCFFTVATEGASAFMRSPARKKAISRKQAMRIYQVRCQCLALIHLGAQQGRSGVSGYPGREAAKKRQRSDREEAEKRQRSGREEAEKSQKRGKEEAENRQRRGRKKAEKRQRKGREAAEKRQRSGRKAAEKRQKIGREVAEKRQRRGREEAEKRQRKGREEAEKRQRCDREKAEKRQRSGRERRGREEAKKRQRSGREEAEERQRRGREEAEKSREETETQAVAKPAETQAVAKPAETQAVAKPAESRQRHKQSLSRQRHKQSLSRQRHKQSLSRQRHKQSLSRQRHKQSLSRQRHKQSLSRQRHKQSLSAETQAVAKPAES</sequence>
<dbReference type="GO" id="GO:0006396">
    <property type="term" value="P:RNA processing"/>
    <property type="evidence" value="ECO:0007669"/>
    <property type="project" value="InterPro"/>
</dbReference>
<dbReference type="InterPro" id="IPR002466">
    <property type="entry name" value="A_deamin"/>
</dbReference>
<feature type="region of interest" description="Disordered" evidence="2">
    <location>
        <begin position="1289"/>
        <end position="1562"/>
    </location>
</feature>
<feature type="domain" description="DRBM" evidence="4">
    <location>
        <begin position="423"/>
        <end position="488"/>
    </location>
</feature>
<feature type="region of interest" description="Disordered" evidence="2">
    <location>
        <begin position="1071"/>
        <end position="1100"/>
    </location>
</feature>
<dbReference type="PANTHER" id="PTHR10910">
    <property type="entry name" value="EUKARYOTE SPECIFIC DSRNA BINDING PROTEIN"/>
    <property type="match status" value="1"/>
</dbReference>
<dbReference type="GO" id="GO:0003725">
    <property type="term" value="F:double-stranded RNA binding"/>
    <property type="evidence" value="ECO:0007669"/>
    <property type="project" value="TreeGrafter"/>
</dbReference>
<evidence type="ECO:0000256" key="1">
    <source>
        <dbReference type="PROSITE-ProRule" id="PRU00176"/>
    </source>
</evidence>
<dbReference type="GO" id="GO:0006382">
    <property type="term" value="P:adenosine to inosine editing"/>
    <property type="evidence" value="ECO:0007669"/>
    <property type="project" value="TreeGrafter"/>
</dbReference>
<protein>
    <submittedName>
        <fullName evidence="7">DRBM domain-containing protein</fullName>
    </submittedName>
</protein>
<feature type="region of interest" description="Disordered" evidence="2">
    <location>
        <begin position="640"/>
        <end position="673"/>
    </location>
</feature>
<dbReference type="PROSITE" id="PS50137">
    <property type="entry name" value="DS_RBD"/>
    <property type="match status" value="2"/>
</dbReference>
<dbReference type="InterPro" id="IPR012677">
    <property type="entry name" value="Nucleotide-bd_a/b_plait_sf"/>
</dbReference>
<dbReference type="PROSITE" id="PS50141">
    <property type="entry name" value="A_DEAMIN_EDITASE"/>
    <property type="match status" value="1"/>
</dbReference>
<feature type="region of interest" description="Disordered" evidence="2">
    <location>
        <begin position="1203"/>
        <end position="1227"/>
    </location>
</feature>
<feature type="compositionally biased region" description="Basic residues" evidence="2">
    <location>
        <begin position="62"/>
        <end position="76"/>
    </location>
</feature>
<dbReference type="InterPro" id="IPR000504">
    <property type="entry name" value="RRM_dom"/>
</dbReference>
<dbReference type="SUPFAM" id="SSF54768">
    <property type="entry name" value="dsRNA-binding domain-like"/>
    <property type="match status" value="2"/>
</dbReference>
<evidence type="ECO:0000259" key="4">
    <source>
        <dbReference type="PROSITE" id="PS50137"/>
    </source>
</evidence>
<feature type="region of interest" description="Disordered" evidence="2">
    <location>
        <begin position="836"/>
        <end position="859"/>
    </location>
</feature>
<dbReference type="InterPro" id="IPR014720">
    <property type="entry name" value="dsRBD_dom"/>
</dbReference>
<dbReference type="Pfam" id="PF02137">
    <property type="entry name" value="A_deamin"/>
    <property type="match status" value="1"/>
</dbReference>
<feature type="region of interest" description="Disordered" evidence="2">
    <location>
        <begin position="57"/>
        <end position="81"/>
    </location>
</feature>
<keyword evidence="6" id="KW-1185">Reference proteome</keyword>
<feature type="compositionally biased region" description="Basic and acidic residues" evidence="2">
    <location>
        <begin position="1301"/>
        <end position="1340"/>
    </location>
</feature>
<feature type="compositionally biased region" description="Basic and acidic residues" evidence="2">
    <location>
        <begin position="1215"/>
        <end position="1227"/>
    </location>
</feature>
<evidence type="ECO:0000313" key="6">
    <source>
        <dbReference type="Proteomes" id="UP000095280"/>
    </source>
</evidence>
<dbReference type="GO" id="GO:0003726">
    <property type="term" value="F:double-stranded RNA adenosine deaminase activity"/>
    <property type="evidence" value="ECO:0007669"/>
    <property type="project" value="TreeGrafter"/>
</dbReference>
<dbReference type="Pfam" id="PF00035">
    <property type="entry name" value="dsrm"/>
    <property type="match status" value="2"/>
</dbReference>
<accession>A0A1I8IU31</accession>
<dbReference type="SUPFAM" id="SSF54928">
    <property type="entry name" value="RNA-binding domain, RBD"/>
    <property type="match status" value="1"/>
</dbReference>
<feature type="compositionally biased region" description="Gly residues" evidence="2">
    <location>
        <begin position="228"/>
        <end position="238"/>
    </location>
</feature>
<dbReference type="Gene3D" id="3.30.70.330">
    <property type="match status" value="1"/>
</dbReference>
<keyword evidence="1" id="KW-0694">RNA-binding</keyword>
<evidence type="ECO:0000259" key="5">
    <source>
        <dbReference type="PROSITE" id="PS50141"/>
    </source>
</evidence>
<feature type="compositionally biased region" description="Low complexity" evidence="2">
    <location>
        <begin position="838"/>
        <end position="849"/>
    </location>
</feature>
<feature type="compositionally biased region" description="Basic and acidic residues" evidence="2">
    <location>
        <begin position="1354"/>
        <end position="1458"/>
    </location>
</feature>
<feature type="compositionally biased region" description="Basic residues" evidence="2">
    <location>
        <begin position="1489"/>
        <end position="1547"/>
    </location>
</feature>
<feature type="compositionally biased region" description="Basic residues" evidence="2">
    <location>
        <begin position="640"/>
        <end position="652"/>
    </location>
</feature>
<organism evidence="6 7">
    <name type="scientific">Macrostomum lignano</name>
    <dbReference type="NCBI Taxonomy" id="282301"/>
    <lineage>
        <taxon>Eukaryota</taxon>
        <taxon>Metazoa</taxon>
        <taxon>Spiralia</taxon>
        <taxon>Lophotrochozoa</taxon>
        <taxon>Platyhelminthes</taxon>
        <taxon>Rhabditophora</taxon>
        <taxon>Macrostomorpha</taxon>
        <taxon>Macrostomida</taxon>
        <taxon>Macrostomidae</taxon>
        <taxon>Macrostomum</taxon>
    </lineage>
</organism>
<feature type="compositionally biased region" description="Basic residues" evidence="2">
    <location>
        <begin position="1341"/>
        <end position="1353"/>
    </location>
</feature>
<dbReference type="PROSITE" id="PS50102">
    <property type="entry name" value="RRM"/>
    <property type="match status" value="1"/>
</dbReference>
<evidence type="ECO:0000256" key="2">
    <source>
        <dbReference type="SAM" id="MobiDB-lite"/>
    </source>
</evidence>
<dbReference type="GO" id="GO:0005730">
    <property type="term" value="C:nucleolus"/>
    <property type="evidence" value="ECO:0007669"/>
    <property type="project" value="TreeGrafter"/>
</dbReference>